<gene>
    <name evidence="2" type="ORF">CYMTET_39967</name>
</gene>
<feature type="region of interest" description="Disordered" evidence="1">
    <location>
        <begin position="108"/>
        <end position="133"/>
    </location>
</feature>
<comment type="caution">
    <text evidence="2">The sequence shown here is derived from an EMBL/GenBank/DDBJ whole genome shotgun (WGS) entry which is preliminary data.</text>
</comment>
<evidence type="ECO:0000313" key="2">
    <source>
        <dbReference type="EMBL" id="KAK3250647.1"/>
    </source>
</evidence>
<sequence length="133" mass="14229">MASPSQRARMAAGRSAVELLQQRRFLTGYNLVVYGGACAPSAKAHSDNFSIDECNDFDFYTLSSPHSPLPLDASLARRVVVSGGVVTMPHTNLDPTFVAIHVSAKAKMVHNHPTPARGQSQKRPSPTEGNASV</sequence>
<protein>
    <submittedName>
        <fullName evidence="2">Uncharacterized protein</fullName>
    </submittedName>
</protein>
<proteinExistence type="predicted"/>
<accession>A0AAE0CB87</accession>
<dbReference type="EMBL" id="LGRX02026578">
    <property type="protein sequence ID" value="KAK3250647.1"/>
    <property type="molecule type" value="Genomic_DNA"/>
</dbReference>
<name>A0AAE0CB87_9CHLO</name>
<evidence type="ECO:0000313" key="3">
    <source>
        <dbReference type="Proteomes" id="UP001190700"/>
    </source>
</evidence>
<evidence type="ECO:0000256" key="1">
    <source>
        <dbReference type="SAM" id="MobiDB-lite"/>
    </source>
</evidence>
<organism evidence="2 3">
    <name type="scientific">Cymbomonas tetramitiformis</name>
    <dbReference type="NCBI Taxonomy" id="36881"/>
    <lineage>
        <taxon>Eukaryota</taxon>
        <taxon>Viridiplantae</taxon>
        <taxon>Chlorophyta</taxon>
        <taxon>Pyramimonadophyceae</taxon>
        <taxon>Pyramimonadales</taxon>
        <taxon>Pyramimonadaceae</taxon>
        <taxon>Cymbomonas</taxon>
    </lineage>
</organism>
<dbReference type="AlphaFoldDB" id="A0AAE0CB87"/>
<keyword evidence="3" id="KW-1185">Reference proteome</keyword>
<feature type="compositionally biased region" description="Polar residues" evidence="1">
    <location>
        <begin position="117"/>
        <end position="133"/>
    </location>
</feature>
<reference evidence="2 3" key="1">
    <citation type="journal article" date="2015" name="Genome Biol. Evol.">
        <title>Comparative Genomics of a Bacterivorous Green Alga Reveals Evolutionary Causalities and Consequences of Phago-Mixotrophic Mode of Nutrition.</title>
        <authorList>
            <person name="Burns J.A."/>
            <person name="Paasch A."/>
            <person name="Narechania A."/>
            <person name="Kim E."/>
        </authorList>
    </citation>
    <scope>NUCLEOTIDE SEQUENCE [LARGE SCALE GENOMIC DNA]</scope>
    <source>
        <strain evidence="2 3">PLY_AMNH</strain>
    </source>
</reference>
<dbReference type="Proteomes" id="UP001190700">
    <property type="component" value="Unassembled WGS sequence"/>
</dbReference>